<organism evidence="1 2">
    <name type="scientific">Prosthecobacter vanneervenii</name>
    <dbReference type="NCBI Taxonomy" id="48466"/>
    <lineage>
        <taxon>Bacteria</taxon>
        <taxon>Pseudomonadati</taxon>
        <taxon>Verrucomicrobiota</taxon>
        <taxon>Verrucomicrobiia</taxon>
        <taxon>Verrucomicrobiales</taxon>
        <taxon>Verrucomicrobiaceae</taxon>
        <taxon>Prosthecobacter</taxon>
    </lineage>
</organism>
<reference evidence="1 2" key="1">
    <citation type="submission" date="2020-08" db="EMBL/GenBank/DDBJ databases">
        <title>Genomic Encyclopedia of Type Strains, Phase IV (KMG-IV): sequencing the most valuable type-strain genomes for metagenomic binning, comparative biology and taxonomic classification.</title>
        <authorList>
            <person name="Goeker M."/>
        </authorList>
    </citation>
    <scope>NUCLEOTIDE SEQUENCE [LARGE SCALE GENOMIC DNA]</scope>
    <source>
        <strain evidence="1 2">DSM 12252</strain>
    </source>
</reference>
<dbReference type="Proteomes" id="UP000590740">
    <property type="component" value="Unassembled WGS sequence"/>
</dbReference>
<sequence>MHPTQHSTHTARRAPRAAVQIHTGTISCTADDVLDSIARLASNQATVYVLIAHVRVDLGLTDDDLPWLQETLKQLDEQDQIRLSPYEKPQDLALYIAPWCVRNASGIPCHEVALNADAPPRHRIAPLMRKHAPTLPLYPKAQERSTLNPMVRAVRQTQLVAAIANDLQNMGRASARLPLNQRLAKLFTTTQTGRAA</sequence>
<protein>
    <submittedName>
        <fullName evidence="1">Uncharacterized protein</fullName>
    </submittedName>
</protein>
<dbReference type="RefSeq" id="WP_184340061.1">
    <property type="nucleotide sequence ID" value="NZ_JACHIG010000005.1"/>
</dbReference>
<proteinExistence type="predicted"/>
<gene>
    <name evidence="1" type="ORF">HNQ65_002730</name>
</gene>
<accession>A0A7W7YBV5</accession>
<evidence type="ECO:0000313" key="1">
    <source>
        <dbReference type="EMBL" id="MBB5033147.1"/>
    </source>
</evidence>
<comment type="caution">
    <text evidence="1">The sequence shown here is derived from an EMBL/GenBank/DDBJ whole genome shotgun (WGS) entry which is preliminary data.</text>
</comment>
<keyword evidence="2" id="KW-1185">Reference proteome</keyword>
<dbReference type="EMBL" id="JACHIG010000005">
    <property type="protein sequence ID" value="MBB5033147.1"/>
    <property type="molecule type" value="Genomic_DNA"/>
</dbReference>
<evidence type="ECO:0000313" key="2">
    <source>
        <dbReference type="Proteomes" id="UP000590740"/>
    </source>
</evidence>
<name>A0A7W7YBV5_9BACT</name>
<dbReference type="AlphaFoldDB" id="A0A7W7YBV5"/>